<evidence type="ECO:0000313" key="2">
    <source>
        <dbReference type="Proteomes" id="UP000826661"/>
    </source>
</evidence>
<sequence>MMPAHAKICPSTRLTTGCYCTSRRERFELDAGVDTAASDLSGRNVDGPNTCPANSPRRFTILEALKLQTFNSFSIQSIAAEWASSASRFCLSALLFASSAANSRFCIKRLATNYGPTSNTPSKRETSNW</sequence>
<dbReference type="EMBL" id="CP075865">
    <property type="protein sequence ID" value="QYS96240.1"/>
    <property type="molecule type" value="Genomic_DNA"/>
</dbReference>
<dbReference type="Proteomes" id="UP000826661">
    <property type="component" value="Chromosome II"/>
</dbReference>
<accession>A0A8G0PB51</accession>
<name>A0A8G0PB51_9HYPO</name>
<organism evidence="1 2">
    <name type="scientific">Trichoderma simmonsii</name>
    <dbReference type="NCBI Taxonomy" id="1491479"/>
    <lineage>
        <taxon>Eukaryota</taxon>
        <taxon>Fungi</taxon>
        <taxon>Dikarya</taxon>
        <taxon>Ascomycota</taxon>
        <taxon>Pezizomycotina</taxon>
        <taxon>Sordariomycetes</taxon>
        <taxon>Hypocreomycetidae</taxon>
        <taxon>Hypocreales</taxon>
        <taxon>Hypocreaceae</taxon>
        <taxon>Trichoderma</taxon>
    </lineage>
</organism>
<gene>
    <name evidence="1" type="ORF">H0G86_003499</name>
</gene>
<keyword evidence="2" id="KW-1185">Reference proteome</keyword>
<reference evidence="1 2" key="1">
    <citation type="journal article" date="2021" name="BMC Genomics">
        <title>Telomere-to-telomere genome assembly of asparaginase-producing Trichoderma simmonsii.</title>
        <authorList>
            <person name="Chung D."/>
            <person name="Kwon Y.M."/>
            <person name="Yang Y."/>
        </authorList>
    </citation>
    <scope>NUCLEOTIDE SEQUENCE [LARGE SCALE GENOMIC DNA]</scope>
    <source>
        <strain evidence="1 2">GH-Sj1</strain>
    </source>
</reference>
<dbReference type="AlphaFoldDB" id="A0A8G0PB51"/>
<protein>
    <submittedName>
        <fullName evidence="1">Uncharacterized protein</fullName>
    </submittedName>
</protein>
<evidence type="ECO:0000313" key="1">
    <source>
        <dbReference type="EMBL" id="QYS96240.1"/>
    </source>
</evidence>
<proteinExistence type="predicted"/>